<protein>
    <submittedName>
        <fullName evidence="1">Type III secretion protein HrpB2</fullName>
    </submittedName>
</protein>
<evidence type="ECO:0000313" key="1">
    <source>
        <dbReference type="EMBL" id="SPS02710.1"/>
    </source>
</evidence>
<evidence type="ECO:0000313" key="2">
    <source>
        <dbReference type="Proteomes" id="UP000256805"/>
    </source>
</evidence>
<gene>
    <name evidence="1" type="ORF">CBM2634_U230003</name>
</gene>
<reference evidence="1 2" key="1">
    <citation type="submission" date="2018-01" db="EMBL/GenBank/DDBJ databases">
        <authorList>
            <person name="Gaut B.S."/>
            <person name="Morton B.R."/>
            <person name="Clegg M.T."/>
            <person name="Duvall M.R."/>
        </authorList>
    </citation>
    <scope>NUCLEOTIDE SEQUENCE [LARGE SCALE GENOMIC DNA]</scope>
    <source>
        <strain evidence="1">Cupriavidus taiwanensis cmp 52</strain>
    </source>
</reference>
<sequence length="141" mass="15111">MRKATQGKNAAAGPLMRTMRAARTSGCARIARCRRGASLQQAGDRFKVLMQNPRMSPPHHGGDMCTNVIAKMAAAQDAEIQKSVNDVLALSGQADRMSVQEMTAAAMKAALELASTQLDMEAKMSLVKSSKSSVETLMKNQ</sequence>
<dbReference type="NCBIfam" id="TIGR02558">
    <property type="entry name" value="HrpB2"/>
    <property type="match status" value="1"/>
</dbReference>
<dbReference type="EMBL" id="OVTA01000087">
    <property type="protein sequence ID" value="SPS02710.1"/>
    <property type="molecule type" value="Genomic_DNA"/>
</dbReference>
<name>A0A375JEZ7_9BURK</name>
<accession>A0A375JEZ7</accession>
<dbReference type="Pfam" id="PF09487">
    <property type="entry name" value="HrpB2"/>
    <property type="match status" value="1"/>
</dbReference>
<proteinExistence type="predicted"/>
<dbReference type="InterPro" id="IPR013391">
    <property type="entry name" value="T3SS_HrpB2"/>
</dbReference>
<dbReference type="AlphaFoldDB" id="A0A375JEZ7"/>
<dbReference type="Proteomes" id="UP000256805">
    <property type="component" value="Unassembled WGS sequence"/>
</dbReference>
<organism evidence="1 2">
    <name type="scientific">Cupriavidus taiwanensis</name>
    <dbReference type="NCBI Taxonomy" id="164546"/>
    <lineage>
        <taxon>Bacteria</taxon>
        <taxon>Pseudomonadati</taxon>
        <taxon>Pseudomonadota</taxon>
        <taxon>Betaproteobacteria</taxon>
        <taxon>Burkholderiales</taxon>
        <taxon>Burkholderiaceae</taxon>
        <taxon>Cupriavidus</taxon>
    </lineage>
</organism>